<evidence type="ECO:0000259" key="10">
    <source>
        <dbReference type="PROSITE" id="PS50217"/>
    </source>
</evidence>
<evidence type="ECO:0000256" key="1">
    <source>
        <dbReference type="ARBA" id="ARBA00004123"/>
    </source>
</evidence>
<dbReference type="EMBL" id="LR743598">
    <property type="protein sequence ID" value="CAA2628392.1"/>
    <property type="molecule type" value="Genomic_DNA"/>
</dbReference>
<gene>
    <name evidence="11" type="ORF">SI7747_11014034</name>
</gene>
<dbReference type="PANTHER" id="PTHR13690:SF86">
    <property type="entry name" value="TRANSCRIPTION FACTOR VIP1"/>
    <property type="match status" value="1"/>
</dbReference>
<dbReference type="CDD" id="cd14703">
    <property type="entry name" value="bZIP_plant_RF2"/>
    <property type="match status" value="1"/>
</dbReference>
<dbReference type="Gene3D" id="1.20.5.170">
    <property type="match status" value="1"/>
</dbReference>
<evidence type="ECO:0000256" key="8">
    <source>
        <dbReference type="SAM" id="Coils"/>
    </source>
</evidence>
<comment type="subcellular location">
    <subcellularLocation>
        <location evidence="1">Nucleus</location>
    </subcellularLocation>
</comment>
<feature type="domain" description="BZIP" evidence="10">
    <location>
        <begin position="240"/>
        <end position="293"/>
    </location>
</feature>
<evidence type="ECO:0000256" key="2">
    <source>
        <dbReference type="ARBA" id="ARBA00007163"/>
    </source>
</evidence>
<evidence type="ECO:0000313" key="12">
    <source>
        <dbReference type="Proteomes" id="UP001189122"/>
    </source>
</evidence>
<name>A0A7I8JBZ8_SPIIN</name>
<feature type="region of interest" description="Disordered" evidence="9">
    <location>
        <begin position="332"/>
        <end position="408"/>
    </location>
</feature>
<comment type="similarity">
    <text evidence="2">Belongs to the bZIP family.</text>
</comment>
<feature type="compositionally biased region" description="Polar residues" evidence="9">
    <location>
        <begin position="192"/>
        <end position="203"/>
    </location>
</feature>
<keyword evidence="8" id="KW-0175">Coiled coil</keyword>
<dbReference type="GO" id="GO:0003700">
    <property type="term" value="F:DNA-binding transcription factor activity"/>
    <property type="evidence" value="ECO:0007669"/>
    <property type="project" value="InterPro"/>
</dbReference>
<sequence>MQSTSINPSPPSSTFPSRPSSSVAPTASLIHGSQYAPLQPRFGRYPSSSFAVDPAPAFAAQPAFTAQPARGAGHRRAHSETVLRIPDDILFDSDPDFGFGDIELPSLSDDNGSTSGGFPAPQAESSLSEGQSGACDTKVKAERPPRGSHFRSLSVDAAFFEDLGISDVPAPAPGGAHNFGNNSNRRVHHMRSNSMDGSTSSFEAESAPPSDYAKKAMAPERLAELALIDPKKLKGQILANRQSAARSKERKIRYTSELERKVQTLQTEATTLSAQLTMLQRDTTGLTTENKELKLRLQAMEQQAHLRDAINEALREELQRLKLATGQAPFVNGNAFSRGAPQYLSQPQQQQQQQQQQQPQAPPPQLQQQLHMLRPLPTAIPSAAATRCEDRTRFHRFNRERKKKKSDF</sequence>
<dbReference type="PANTHER" id="PTHR13690">
    <property type="entry name" value="TRANSCRIPTION FACTOR POSF21-RELATED"/>
    <property type="match status" value="1"/>
</dbReference>
<comment type="function">
    <text evidence="7">Transcription factor probably involved in vascular development and shoot tissue organization. Binds to the DNA sequence 5'-CCGAGTGTGCCCCTGG-3' present in the promoter region Box II of the phloem-specific rice tungro bacilliform virus (RTBV) promoter. May regulate tissue-specific expression of the RTBV promoter and virus replication.</text>
</comment>
<dbReference type="GO" id="GO:0003677">
    <property type="term" value="F:DNA binding"/>
    <property type="evidence" value="ECO:0007669"/>
    <property type="project" value="UniProtKB-KW"/>
</dbReference>
<dbReference type="FunFam" id="1.20.5.170:FF:000009">
    <property type="entry name" value="probable transcription factor PosF21"/>
    <property type="match status" value="1"/>
</dbReference>
<feature type="region of interest" description="Disordered" evidence="9">
    <location>
        <begin position="101"/>
        <end position="147"/>
    </location>
</feature>
<dbReference type="SUPFAM" id="SSF57959">
    <property type="entry name" value="Leucine zipper domain"/>
    <property type="match status" value="1"/>
</dbReference>
<evidence type="ECO:0000256" key="7">
    <source>
        <dbReference type="ARBA" id="ARBA00054342"/>
    </source>
</evidence>
<feature type="coiled-coil region" evidence="8">
    <location>
        <begin position="255"/>
        <end position="303"/>
    </location>
</feature>
<dbReference type="PROSITE" id="PS50217">
    <property type="entry name" value="BZIP"/>
    <property type="match status" value="1"/>
</dbReference>
<dbReference type="InterPro" id="IPR004827">
    <property type="entry name" value="bZIP"/>
</dbReference>
<keyword evidence="5" id="KW-0804">Transcription</keyword>
<feature type="compositionally biased region" description="Basic residues" evidence="9">
    <location>
        <begin position="393"/>
        <end position="408"/>
    </location>
</feature>
<dbReference type="InterPro" id="IPR046347">
    <property type="entry name" value="bZIP_sf"/>
</dbReference>
<dbReference type="SMART" id="SM00338">
    <property type="entry name" value="BRLZ"/>
    <property type="match status" value="1"/>
</dbReference>
<evidence type="ECO:0000256" key="5">
    <source>
        <dbReference type="ARBA" id="ARBA00023163"/>
    </source>
</evidence>
<feature type="region of interest" description="Disordered" evidence="9">
    <location>
        <begin position="176"/>
        <end position="207"/>
    </location>
</feature>
<keyword evidence="3" id="KW-0805">Transcription regulation</keyword>
<dbReference type="Proteomes" id="UP001189122">
    <property type="component" value="Unassembled WGS sequence"/>
</dbReference>
<protein>
    <recommendedName>
        <fullName evidence="10">BZIP domain-containing protein</fullName>
    </recommendedName>
</protein>
<feature type="compositionally biased region" description="Low complexity" evidence="9">
    <location>
        <begin position="366"/>
        <end position="377"/>
    </location>
</feature>
<evidence type="ECO:0000256" key="9">
    <source>
        <dbReference type="SAM" id="MobiDB-lite"/>
    </source>
</evidence>
<feature type="compositionally biased region" description="Low complexity" evidence="9">
    <location>
        <begin position="341"/>
        <end position="359"/>
    </location>
</feature>
<dbReference type="InterPro" id="IPR044759">
    <property type="entry name" value="bZIP_RF2"/>
</dbReference>
<keyword evidence="4" id="KW-0238">DNA-binding</keyword>
<organism evidence="11">
    <name type="scientific">Spirodela intermedia</name>
    <name type="common">Intermediate duckweed</name>
    <dbReference type="NCBI Taxonomy" id="51605"/>
    <lineage>
        <taxon>Eukaryota</taxon>
        <taxon>Viridiplantae</taxon>
        <taxon>Streptophyta</taxon>
        <taxon>Embryophyta</taxon>
        <taxon>Tracheophyta</taxon>
        <taxon>Spermatophyta</taxon>
        <taxon>Magnoliopsida</taxon>
        <taxon>Liliopsida</taxon>
        <taxon>Araceae</taxon>
        <taxon>Lemnoideae</taxon>
        <taxon>Spirodela</taxon>
    </lineage>
</organism>
<keyword evidence="6" id="KW-0539">Nucleus</keyword>
<accession>A0A7I8JBZ8</accession>
<evidence type="ECO:0000256" key="3">
    <source>
        <dbReference type="ARBA" id="ARBA00023015"/>
    </source>
</evidence>
<keyword evidence="12" id="KW-1185">Reference proteome</keyword>
<proteinExistence type="inferred from homology"/>
<dbReference type="EMBL" id="CACRZD030000011">
    <property type="protein sequence ID" value="CAA6667640.1"/>
    <property type="molecule type" value="Genomic_DNA"/>
</dbReference>
<dbReference type="Pfam" id="PF00170">
    <property type="entry name" value="bZIP_1"/>
    <property type="match status" value="1"/>
</dbReference>
<feature type="region of interest" description="Disordered" evidence="9">
    <location>
        <begin position="1"/>
        <end position="28"/>
    </location>
</feature>
<evidence type="ECO:0000313" key="11">
    <source>
        <dbReference type="EMBL" id="CAA2628392.1"/>
    </source>
</evidence>
<dbReference type="GO" id="GO:0005634">
    <property type="term" value="C:nucleus"/>
    <property type="evidence" value="ECO:0007669"/>
    <property type="project" value="UniProtKB-SubCell"/>
</dbReference>
<dbReference type="AlphaFoldDB" id="A0A7I8JBZ8"/>
<evidence type="ECO:0000256" key="4">
    <source>
        <dbReference type="ARBA" id="ARBA00023125"/>
    </source>
</evidence>
<reference evidence="11 12" key="1">
    <citation type="submission" date="2019-12" db="EMBL/GenBank/DDBJ databases">
        <authorList>
            <person name="Scholz U."/>
            <person name="Mascher M."/>
            <person name="Fiebig A."/>
        </authorList>
    </citation>
    <scope>NUCLEOTIDE SEQUENCE</scope>
</reference>
<evidence type="ECO:0000256" key="6">
    <source>
        <dbReference type="ARBA" id="ARBA00023242"/>
    </source>
</evidence>